<dbReference type="GO" id="GO:0003700">
    <property type="term" value="F:DNA-binding transcription factor activity"/>
    <property type="evidence" value="ECO:0007669"/>
    <property type="project" value="TreeGrafter"/>
</dbReference>
<evidence type="ECO:0000256" key="4">
    <source>
        <dbReference type="PROSITE-ProRule" id="PRU00335"/>
    </source>
</evidence>
<protein>
    <submittedName>
        <fullName evidence="6">TetR family transcriptional regulator</fullName>
    </submittedName>
</protein>
<dbReference type="InterPro" id="IPR011075">
    <property type="entry name" value="TetR_C"/>
</dbReference>
<keyword evidence="2 4" id="KW-0238">DNA-binding</keyword>
<dbReference type="Proteomes" id="UP000052232">
    <property type="component" value="Unassembled WGS sequence"/>
</dbReference>
<evidence type="ECO:0000313" key="7">
    <source>
        <dbReference type="Proteomes" id="UP000052232"/>
    </source>
</evidence>
<dbReference type="EMBL" id="JACT01000001">
    <property type="protein sequence ID" value="KMS58193.1"/>
    <property type="molecule type" value="Genomic_DNA"/>
</dbReference>
<dbReference type="Gene3D" id="1.10.10.60">
    <property type="entry name" value="Homeodomain-like"/>
    <property type="match status" value="1"/>
</dbReference>
<gene>
    <name evidence="6" type="ORF">V473_08570</name>
</gene>
<organism evidence="6 7">
    <name type="scientific">Sphingobium cupriresistens LL01</name>
    <dbReference type="NCBI Taxonomy" id="1420583"/>
    <lineage>
        <taxon>Bacteria</taxon>
        <taxon>Pseudomonadati</taxon>
        <taxon>Pseudomonadota</taxon>
        <taxon>Alphaproteobacteria</taxon>
        <taxon>Sphingomonadales</taxon>
        <taxon>Sphingomonadaceae</taxon>
        <taxon>Sphingobium</taxon>
    </lineage>
</organism>
<keyword evidence="3" id="KW-0804">Transcription</keyword>
<dbReference type="InterPro" id="IPR009057">
    <property type="entry name" value="Homeodomain-like_sf"/>
</dbReference>
<proteinExistence type="predicted"/>
<dbReference type="GO" id="GO:0000976">
    <property type="term" value="F:transcription cis-regulatory region binding"/>
    <property type="evidence" value="ECO:0007669"/>
    <property type="project" value="TreeGrafter"/>
</dbReference>
<keyword evidence="7" id="KW-1185">Reference proteome</keyword>
<evidence type="ECO:0000259" key="5">
    <source>
        <dbReference type="PROSITE" id="PS50977"/>
    </source>
</evidence>
<dbReference type="PANTHER" id="PTHR30055:SF148">
    <property type="entry name" value="TETR-FAMILY TRANSCRIPTIONAL REGULATOR"/>
    <property type="match status" value="1"/>
</dbReference>
<dbReference type="InterPro" id="IPR036271">
    <property type="entry name" value="Tet_transcr_reg_TetR-rel_C_sf"/>
</dbReference>
<comment type="caution">
    <text evidence="6">The sequence shown here is derived from an EMBL/GenBank/DDBJ whole genome shotgun (WGS) entry which is preliminary data.</text>
</comment>
<dbReference type="Gene3D" id="1.10.357.10">
    <property type="entry name" value="Tetracycline Repressor, domain 2"/>
    <property type="match status" value="1"/>
</dbReference>
<dbReference type="Pfam" id="PF00440">
    <property type="entry name" value="TetR_N"/>
    <property type="match status" value="1"/>
</dbReference>
<dbReference type="PANTHER" id="PTHR30055">
    <property type="entry name" value="HTH-TYPE TRANSCRIPTIONAL REGULATOR RUTR"/>
    <property type="match status" value="1"/>
</dbReference>
<dbReference type="Pfam" id="PF16859">
    <property type="entry name" value="TetR_C_11"/>
    <property type="match status" value="1"/>
</dbReference>
<evidence type="ECO:0000256" key="3">
    <source>
        <dbReference type="ARBA" id="ARBA00023163"/>
    </source>
</evidence>
<feature type="domain" description="HTH tetR-type" evidence="5">
    <location>
        <begin position="20"/>
        <end position="80"/>
    </location>
</feature>
<dbReference type="PROSITE" id="PS50977">
    <property type="entry name" value="HTH_TETR_2"/>
    <property type="match status" value="1"/>
</dbReference>
<dbReference type="AlphaFoldDB" id="A0A0J7Y449"/>
<evidence type="ECO:0000256" key="2">
    <source>
        <dbReference type="ARBA" id="ARBA00023125"/>
    </source>
</evidence>
<sequence length="211" mass="23456">MTFNASDDGPRVGRGRPRNPAIEARIMDAALLLYGRMGWQGFNLEGVARGANVSKDALYRRWKTREALLESALMQRFDWIITIDNGNIRDDLLALATRTFDVFSGTYGEVALQLRTDARRFPDVRAFAAPYREMMVLQGRGIVRRALDRGELPAEAKPGLIMDLLIGGITNHIVSTPSHLRDRMLANANIFLKAMVDVVLLGAQLLGKSDS</sequence>
<dbReference type="InterPro" id="IPR001647">
    <property type="entry name" value="HTH_TetR"/>
</dbReference>
<dbReference type="STRING" id="1420583.V473_08570"/>
<dbReference type="PRINTS" id="PR00455">
    <property type="entry name" value="HTHTETR"/>
</dbReference>
<evidence type="ECO:0000313" key="6">
    <source>
        <dbReference type="EMBL" id="KMS58193.1"/>
    </source>
</evidence>
<feature type="DNA-binding region" description="H-T-H motif" evidence="4">
    <location>
        <begin position="43"/>
        <end position="62"/>
    </location>
</feature>
<dbReference type="PATRIC" id="fig|1420583.3.peg.1722"/>
<keyword evidence="1" id="KW-0805">Transcription regulation</keyword>
<dbReference type="InterPro" id="IPR050109">
    <property type="entry name" value="HTH-type_TetR-like_transc_reg"/>
</dbReference>
<reference evidence="6 7" key="1">
    <citation type="journal article" date="2015" name="G3 (Bethesda)">
        <title>Insights into Ongoing Evolution of the Hexachlorocyclohexane Catabolic Pathway from Comparative Genomics of Ten Sphingomonadaceae Strains.</title>
        <authorList>
            <person name="Pearce S.L."/>
            <person name="Oakeshott J.G."/>
            <person name="Pandey G."/>
        </authorList>
    </citation>
    <scope>NUCLEOTIDE SEQUENCE [LARGE SCALE GENOMIC DNA]</scope>
    <source>
        <strain evidence="6 7">LL01</strain>
    </source>
</reference>
<dbReference type="SUPFAM" id="SSF48498">
    <property type="entry name" value="Tetracyclin repressor-like, C-terminal domain"/>
    <property type="match status" value="1"/>
</dbReference>
<evidence type="ECO:0000256" key="1">
    <source>
        <dbReference type="ARBA" id="ARBA00023015"/>
    </source>
</evidence>
<accession>A0A0J7Y449</accession>
<name>A0A0J7Y449_9SPHN</name>
<dbReference type="SUPFAM" id="SSF46689">
    <property type="entry name" value="Homeodomain-like"/>
    <property type="match status" value="1"/>
</dbReference>